<dbReference type="PANTHER" id="PTHR42743">
    <property type="entry name" value="AMINO-ACID AMINOTRANSFERASE"/>
    <property type="match status" value="1"/>
</dbReference>
<dbReference type="InterPro" id="IPR001544">
    <property type="entry name" value="Aminotrans_IV"/>
</dbReference>
<dbReference type="GO" id="GO:0003824">
    <property type="term" value="F:catalytic activity"/>
    <property type="evidence" value="ECO:0007669"/>
    <property type="project" value="InterPro"/>
</dbReference>
<dbReference type="AlphaFoldDB" id="A0A2M6ITL2"/>
<dbReference type="Pfam" id="PF01063">
    <property type="entry name" value="Aminotran_4"/>
    <property type="match status" value="1"/>
</dbReference>
<dbReference type="Gene3D" id="3.20.10.10">
    <property type="entry name" value="D-amino Acid Aminotransferase, subunit A, domain 2"/>
    <property type="match status" value="1"/>
</dbReference>
<evidence type="ECO:0000313" key="2">
    <source>
        <dbReference type="EMBL" id="PIQ73268.1"/>
    </source>
</evidence>
<comment type="similarity">
    <text evidence="1">Belongs to the class-IV pyridoxal-phosphate-dependent aminotransferase family.</text>
</comment>
<gene>
    <name evidence="2" type="ORF">COV58_03400</name>
</gene>
<dbReference type="Proteomes" id="UP000231056">
    <property type="component" value="Unassembled WGS sequence"/>
</dbReference>
<dbReference type="InterPro" id="IPR043131">
    <property type="entry name" value="BCAT-like_N"/>
</dbReference>
<dbReference type="GO" id="GO:0046394">
    <property type="term" value="P:carboxylic acid biosynthetic process"/>
    <property type="evidence" value="ECO:0007669"/>
    <property type="project" value="UniProtKB-ARBA"/>
</dbReference>
<proteinExistence type="inferred from homology"/>
<comment type="caution">
    <text evidence="2">The sequence shown here is derived from an EMBL/GenBank/DDBJ whole genome shotgun (WGS) entry which is preliminary data.</text>
</comment>
<sequence>MKVDIYSHNEVIMPIEKAVVEIRSIEKMYGFGVYENLKIRNNICYFIDNHTDRLFRSASKIRLIHNYSIERVKKAVINLTDQIEEESYNLKILLLGGVDAEEVQLIILPVAPFYPLKTWYRDGVKVMSFKYERWMPNVKSLNMLPSYYYYSQAKKKNCYDALFIDKDGNVREGSRTNFYAMKGNMIYSPPKKDVLEGVTMMTIERMIKKYDYEISYEPIPFSTLEMFDSLFLSSTSTKIIPIRKVDESDFKIKDPLIILIRTYNESLTRSKGILNNI</sequence>
<name>A0A2M6ITL2_9BACT</name>
<dbReference type="InterPro" id="IPR050571">
    <property type="entry name" value="Class-IV_PLP-Dep_Aminotrnsfr"/>
</dbReference>
<dbReference type="InterPro" id="IPR043132">
    <property type="entry name" value="BCAT-like_C"/>
</dbReference>
<evidence type="ECO:0008006" key="4">
    <source>
        <dbReference type="Google" id="ProtNLM"/>
    </source>
</evidence>
<dbReference type="InterPro" id="IPR036038">
    <property type="entry name" value="Aminotransferase-like"/>
</dbReference>
<protein>
    <recommendedName>
        <fullName evidence="4">Branched-chain amino acid aminotransferase</fullName>
    </recommendedName>
</protein>
<dbReference type="CDD" id="cd00449">
    <property type="entry name" value="PLPDE_IV"/>
    <property type="match status" value="1"/>
</dbReference>
<dbReference type="PANTHER" id="PTHR42743:SF11">
    <property type="entry name" value="AMINODEOXYCHORISMATE LYASE"/>
    <property type="match status" value="1"/>
</dbReference>
<dbReference type="Gene3D" id="3.30.470.10">
    <property type="match status" value="1"/>
</dbReference>
<organism evidence="2 3">
    <name type="scientific">Candidatus Roizmanbacteria bacterium CG11_big_fil_rev_8_21_14_0_20_36_8</name>
    <dbReference type="NCBI Taxonomy" id="1974856"/>
    <lineage>
        <taxon>Bacteria</taxon>
        <taxon>Candidatus Roizmaniibacteriota</taxon>
    </lineage>
</organism>
<dbReference type="SUPFAM" id="SSF56752">
    <property type="entry name" value="D-aminoacid aminotransferase-like PLP-dependent enzymes"/>
    <property type="match status" value="1"/>
</dbReference>
<evidence type="ECO:0000313" key="3">
    <source>
        <dbReference type="Proteomes" id="UP000231056"/>
    </source>
</evidence>
<reference evidence="2 3" key="1">
    <citation type="submission" date="2017-09" db="EMBL/GenBank/DDBJ databases">
        <title>Depth-based differentiation of microbial function through sediment-hosted aquifers and enrichment of novel symbionts in the deep terrestrial subsurface.</title>
        <authorList>
            <person name="Probst A.J."/>
            <person name="Ladd B."/>
            <person name="Jarett J.K."/>
            <person name="Geller-Mcgrath D.E."/>
            <person name="Sieber C.M."/>
            <person name="Emerson J.B."/>
            <person name="Anantharaman K."/>
            <person name="Thomas B.C."/>
            <person name="Malmstrom R."/>
            <person name="Stieglmeier M."/>
            <person name="Klingl A."/>
            <person name="Woyke T."/>
            <person name="Ryan C.M."/>
            <person name="Banfield J.F."/>
        </authorList>
    </citation>
    <scope>NUCLEOTIDE SEQUENCE [LARGE SCALE GENOMIC DNA]</scope>
    <source>
        <strain evidence="2">CG11_big_fil_rev_8_21_14_0_20_36_8</strain>
    </source>
</reference>
<evidence type="ECO:0000256" key="1">
    <source>
        <dbReference type="ARBA" id="ARBA00009320"/>
    </source>
</evidence>
<accession>A0A2M6ITL2</accession>
<dbReference type="EMBL" id="PCVM01000079">
    <property type="protein sequence ID" value="PIQ73268.1"/>
    <property type="molecule type" value="Genomic_DNA"/>
</dbReference>